<dbReference type="Proteomes" id="UP000006061">
    <property type="component" value="Chromosome"/>
</dbReference>
<comment type="similarity">
    <text evidence="2">Belongs to the binding-protein-dependent transport system permease family. CysTW subfamily.</text>
</comment>
<dbReference type="EMBL" id="CP003198">
    <property type="protein sequence ID" value="AFM22573.1"/>
    <property type="molecule type" value="Genomic_DNA"/>
</dbReference>
<evidence type="ECO:0000256" key="5">
    <source>
        <dbReference type="ARBA" id="ARBA00022692"/>
    </source>
</evidence>
<name>I4BZ66_ACEMN</name>
<dbReference type="STRING" id="891968.Anamo_1990"/>
<keyword evidence="11" id="KW-1185">Reference proteome</keyword>
<dbReference type="CDD" id="cd06261">
    <property type="entry name" value="TM_PBP2"/>
    <property type="match status" value="1"/>
</dbReference>
<keyword evidence="5 8" id="KW-0812">Transmembrane</keyword>
<dbReference type="PATRIC" id="fig|891968.3.peg.1975"/>
<dbReference type="PROSITE" id="PS50928">
    <property type="entry name" value="ABC_TM1"/>
    <property type="match status" value="1"/>
</dbReference>
<feature type="transmembrane region" description="Helical" evidence="8">
    <location>
        <begin position="249"/>
        <end position="267"/>
    </location>
</feature>
<accession>I4BZ66</accession>
<dbReference type="SUPFAM" id="SSF161098">
    <property type="entry name" value="MetI-like"/>
    <property type="match status" value="1"/>
</dbReference>
<evidence type="ECO:0000256" key="4">
    <source>
        <dbReference type="ARBA" id="ARBA00022475"/>
    </source>
</evidence>
<evidence type="ECO:0000256" key="8">
    <source>
        <dbReference type="RuleBase" id="RU363032"/>
    </source>
</evidence>
<evidence type="ECO:0000256" key="2">
    <source>
        <dbReference type="ARBA" id="ARBA00007069"/>
    </source>
</evidence>
<dbReference type="KEGG" id="amo:Anamo_1990"/>
<dbReference type="HOGENOM" id="CLU_016047_18_6_0"/>
<dbReference type="AlphaFoldDB" id="I4BZ66"/>
<keyword evidence="7 8" id="KW-0472">Membrane</keyword>
<evidence type="ECO:0000259" key="9">
    <source>
        <dbReference type="PROSITE" id="PS50928"/>
    </source>
</evidence>
<dbReference type="GO" id="GO:0055085">
    <property type="term" value="P:transmembrane transport"/>
    <property type="evidence" value="ECO:0007669"/>
    <property type="project" value="InterPro"/>
</dbReference>
<comment type="subcellular location">
    <subcellularLocation>
        <location evidence="1 8">Cell membrane</location>
        <topology evidence="1 8">Multi-pass membrane protein</topology>
    </subcellularLocation>
</comment>
<dbReference type="Pfam" id="PF00528">
    <property type="entry name" value="BPD_transp_1"/>
    <property type="match status" value="1"/>
</dbReference>
<feature type="transmembrane region" description="Helical" evidence="8">
    <location>
        <begin position="104"/>
        <end position="126"/>
    </location>
</feature>
<evidence type="ECO:0000256" key="3">
    <source>
        <dbReference type="ARBA" id="ARBA00022448"/>
    </source>
</evidence>
<evidence type="ECO:0000313" key="10">
    <source>
        <dbReference type="EMBL" id="AFM22573.1"/>
    </source>
</evidence>
<sequence length="275" mass="30199" precursor="true">MRRNIFLCLLLLPLCLLLLLFLVWPMVLILWESFLVEGKLSLSNYLSMFTTKLYGDSLKTSLVLSLTTTIIGTVLGIPLSYALYRSGGRIKALMLSITPIPLTFSGLVVGFAFIILLGASGFITLLLSKIFNLNPLEFSSFLFTWKGLVVAYLYFLIPRMVLTMISAWSKADWSLVDAAYSLGASKWMTLRKVLLPMIWPAVLAGSSLLFAVSMGAFGTAFALSGTGVKILPLVIYTHVSEISVDIGKANALAIILALVTTVMIMVYERVFATKE</sequence>
<dbReference type="GO" id="GO:0005886">
    <property type="term" value="C:plasma membrane"/>
    <property type="evidence" value="ECO:0007669"/>
    <property type="project" value="UniProtKB-SubCell"/>
</dbReference>
<gene>
    <name evidence="10" type="ordered locus">Anamo_1990</name>
</gene>
<reference evidence="11" key="1">
    <citation type="journal article" date="2013" name="Stand. Genomic Sci.">
        <title>Complete genome sequence of the moderate thermophile Anaerobaculum mobile type strain (NGA(T)).</title>
        <authorList>
            <person name="Mavromatis K."/>
            <person name="Stackebrandt E."/>
            <person name="Held B."/>
            <person name="Lapidus A."/>
            <person name="Nolan M."/>
            <person name="Lucas S."/>
            <person name="Hammon N."/>
            <person name="Deshpande S."/>
            <person name="Cheng J.F."/>
            <person name="Tapia R."/>
            <person name="Goodwin L.A."/>
            <person name="Pitluck S."/>
            <person name="Liolios K."/>
            <person name="Pagani I."/>
            <person name="Ivanova N."/>
            <person name="Mikhailova N."/>
            <person name="Huntemann M."/>
            <person name="Pati A."/>
            <person name="Chen A."/>
            <person name="Palaniappan K."/>
            <person name="Land M."/>
            <person name="Rohde M."/>
            <person name="Spring S."/>
            <person name="Goker M."/>
            <person name="Woyke T."/>
            <person name="Detter J.C."/>
            <person name="Bristow J."/>
            <person name="Eisen J.A."/>
            <person name="Markowitz V."/>
            <person name="Hugenholtz P."/>
            <person name="Klenk H.P."/>
            <person name="Kyrpides N.C."/>
        </authorList>
    </citation>
    <scope>NUCLEOTIDE SEQUENCE</scope>
    <source>
        <strain evidence="11">ATCC BAA-54 / DSM 13181 / NGA</strain>
    </source>
</reference>
<dbReference type="InterPro" id="IPR000515">
    <property type="entry name" value="MetI-like"/>
</dbReference>
<organism evidence="10 11">
    <name type="scientific">Acetomicrobium mobile (strain ATCC BAA-54 / DSM 13181 / JCM 12221 / NGA)</name>
    <name type="common">Anaerobaculum mobile</name>
    <dbReference type="NCBI Taxonomy" id="891968"/>
    <lineage>
        <taxon>Bacteria</taxon>
        <taxon>Thermotogati</taxon>
        <taxon>Synergistota</taxon>
        <taxon>Synergistia</taxon>
        <taxon>Synergistales</taxon>
        <taxon>Acetomicrobiaceae</taxon>
        <taxon>Acetomicrobium</taxon>
    </lineage>
</organism>
<feature type="transmembrane region" description="Helical" evidence="8">
    <location>
        <begin position="193"/>
        <end position="211"/>
    </location>
</feature>
<feature type="transmembrane region" description="Helical" evidence="8">
    <location>
        <begin position="62"/>
        <end position="84"/>
    </location>
</feature>
<dbReference type="eggNOG" id="COG1176">
    <property type="taxonomic scope" value="Bacteria"/>
</dbReference>
<evidence type="ECO:0000256" key="6">
    <source>
        <dbReference type="ARBA" id="ARBA00022989"/>
    </source>
</evidence>
<dbReference type="Gene3D" id="1.10.3720.10">
    <property type="entry name" value="MetI-like"/>
    <property type="match status" value="1"/>
</dbReference>
<keyword evidence="6 8" id="KW-1133">Transmembrane helix</keyword>
<evidence type="ECO:0000256" key="7">
    <source>
        <dbReference type="ARBA" id="ARBA00023136"/>
    </source>
</evidence>
<evidence type="ECO:0000256" key="1">
    <source>
        <dbReference type="ARBA" id="ARBA00004651"/>
    </source>
</evidence>
<feature type="transmembrane region" description="Helical" evidence="8">
    <location>
        <begin position="138"/>
        <end position="157"/>
    </location>
</feature>
<protein>
    <submittedName>
        <fullName evidence="10">ABC-type uncharacterized transport system, permease component</fullName>
    </submittedName>
</protein>
<feature type="domain" description="ABC transmembrane type-1" evidence="9">
    <location>
        <begin position="58"/>
        <end position="267"/>
    </location>
</feature>
<dbReference type="PANTHER" id="PTHR42929:SF1">
    <property type="entry name" value="INNER MEMBRANE ABC TRANSPORTER PERMEASE PROTEIN YDCU-RELATED"/>
    <property type="match status" value="1"/>
</dbReference>
<proteinExistence type="inferred from homology"/>
<evidence type="ECO:0000313" key="11">
    <source>
        <dbReference type="Proteomes" id="UP000006061"/>
    </source>
</evidence>
<dbReference type="PANTHER" id="PTHR42929">
    <property type="entry name" value="INNER MEMBRANE ABC TRANSPORTER PERMEASE PROTEIN YDCU-RELATED-RELATED"/>
    <property type="match status" value="1"/>
</dbReference>
<keyword evidence="3 8" id="KW-0813">Transport</keyword>
<keyword evidence="4" id="KW-1003">Cell membrane</keyword>
<dbReference type="InterPro" id="IPR035906">
    <property type="entry name" value="MetI-like_sf"/>
</dbReference>